<protein>
    <recommendedName>
        <fullName evidence="2">DH domain-containing protein</fullName>
    </recommendedName>
</protein>
<evidence type="ECO:0000313" key="3">
    <source>
        <dbReference type="EMBL" id="KAG0145300.1"/>
    </source>
</evidence>
<dbReference type="SUPFAM" id="SSF48065">
    <property type="entry name" value="DBL homology domain (DH-domain)"/>
    <property type="match status" value="1"/>
</dbReference>
<dbReference type="Pfam" id="PF00621">
    <property type="entry name" value="RhoGEF"/>
    <property type="match status" value="1"/>
</dbReference>
<dbReference type="InterPro" id="IPR035899">
    <property type="entry name" value="DBL_dom_sf"/>
</dbReference>
<dbReference type="InterPro" id="IPR001331">
    <property type="entry name" value="GDS_CDC24_CS"/>
</dbReference>
<proteinExistence type="predicted"/>
<dbReference type="PANTHER" id="PTHR12673:SF263">
    <property type="entry name" value="PLECKSTRIN DOMAIN-CONTAINING PROTEIN"/>
    <property type="match status" value="1"/>
</dbReference>
<evidence type="ECO:0000259" key="2">
    <source>
        <dbReference type="PROSITE" id="PS50010"/>
    </source>
</evidence>
<comment type="caution">
    <text evidence="3">The sequence shown here is derived from an EMBL/GenBank/DDBJ whole genome shotgun (WGS) entry which is preliminary data.</text>
</comment>
<dbReference type="EMBL" id="MU167279">
    <property type="protein sequence ID" value="KAG0145300.1"/>
    <property type="molecule type" value="Genomic_DNA"/>
</dbReference>
<dbReference type="SMART" id="SM00325">
    <property type="entry name" value="RhoGEF"/>
    <property type="match status" value="1"/>
</dbReference>
<gene>
    <name evidence="3" type="ORF">CROQUDRAFT_658878</name>
</gene>
<keyword evidence="4" id="KW-1185">Reference proteome</keyword>
<dbReference type="GO" id="GO:0005085">
    <property type="term" value="F:guanyl-nucleotide exchange factor activity"/>
    <property type="evidence" value="ECO:0007669"/>
    <property type="project" value="InterPro"/>
</dbReference>
<name>A0A9P6TB50_9BASI</name>
<dbReference type="AlphaFoldDB" id="A0A9P6TB50"/>
<dbReference type="InterPro" id="IPR051092">
    <property type="entry name" value="FYVE_RhoGEF_PH"/>
</dbReference>
<dbReference type="OrthoDB" id="660555at2759"/>
<dbReference type="Gene3D" id="1.20.900.10">
    <property type="entry name" value="Dbl homology (DH) domain"/>
    <property type="match status" value="1"/>
</dbReference>
<feature type="region of interest" description="Disordered" evidence="1">
    <location>
        <begin position="130"/>
        <end position="202"/>
    </location>
</feature>
<dbReference type="PROSITE" id="PS00741">
    <property type="entry name" value="DH_1"/>
    <property type="match status" value="1"/>
</dbReference>
<feature type="compositionally biased region" description="Polar residues" evidence="1">
    <location>
        <begin position="248"/>
        <end position="268"/>
    </location>
</feature>
<accession>A0A9P6TB50</accession>
<sequence length="601" mass="68442">MSASLIKTHSDLTILSSSDQLLISPFLDGQTLDLNQIKPSWSSTTIEPFHVTDPKPDSSVHRFGTRSDPSLELCSNLLNRPIFKDWAEIPTPTFSVIAATFTPENWQDEKSNQFGLKSSSFAQHIRNKDSIRIRQPPPPLPINSNPNKPSPPSSVFLLGDSSPELEPEPVTCEPPSWLDRDPYPTTNKEPTLSPLVCSSSSNSTSQQINLVKNKISPIKSLKHPLSNRISSDLIDHVQLPITQNKSPIRQTTNSEGVISPIQVSTTKNQVDRSKNVAQKPSEQPHQRSWSLSNPTINHSRVEENQSFKSQNEIENSTNVVTKSEQRKRKSLTVFHFLKSSIHSPIPISPSNLIKSNSITRIRRTRSQGNPIPKTSFIVNHHHENQMIKNNNNKNEPISKLLEIVDDLTFVESLRQRSIIGSKLQFLLILRELINSEKSYNSHLNSLLNAIKLNQLIKSQSMIHFEKKLISLIHLSNLLIKNLVRQDDHDHDHDDQKILNVGKSFLNLNHQFKSNFSEWLKLKLNKSILNQHQPFKILNQSRLNLNDILIMPIQRVTRYHLFLSELVKVSNNWNEDEIINQNLKLALFNSKSLAEYCNKIRS</sequence>
<feature type="domain" description="DH" evidence="2">
    <location>
        <begin position="424"/>
        <end position="599"/>
    </location>
</feature>
<dbReference type="InterPro" id="IPR000219">
    <property type="entry name" value="DH_dom"/>
</dbReference>
<dbReference type="Proteomes" id="UP000886653">
    <property type="component" value="Unassembled WGS sequence"/>
</dbReference>
<dbReference type="PANTHER" id="PTHR12673">
    <property type="entry name" value="FACIOGENITAL DYSPLASIA PROTEIN"/>
    <property type="match status" value="1"/>
</dbReference>
<feature type="region of interest" description="Disordered" evidence="1">
    <location>
        <begin position="248"/>
        <end position="295"/>
    </location>
</feature>
<reference evidence="3" key="1">
    <citation type="submission" date="2013-11" db="EMBL/GenBank/DDBJ databases">
        <title>Genome sequence of the fusiform rust pathogen reveals effectors for host alternation and coevolution with pine.</title>
        <authorList>
            <consortium name="DOE Joint Genome Institute"/>
            <person name="Smith K."/>
            <person name="Pendleton A."/>
            <person name="Kubisiak T."/>
            <person name="Anderson C."/>
            <person name="Salamov A."/>
            <person name="Aerts A."/>
            <person name="Riley R."/>
            <person name="Clum A."/>
            <person name="Lindquist E."/>
            <person name="Ence D."/>
            <person name="Campbell M."/>
            <person name="Kronenberg Z."/>
            <person name="Feau N."/>
            <person name="Dhillon B."/>
            <person name="Hamelin R."/>
            <person name="Burleigh J."/>
            <person name="Smith J."/>
            <person name="Yandell M."/>
            <person name="Nelson C."/>
            <person name="Grigoriev I."/>
            <person name="Davis J."/>
        </authorList>
    </citation>
    <scope>NUCLEOTIDE SEQUENCE</scope>
    <source>
        <strain evidence="3">G11</strain>
    </source>
</reference>
<evidence type="ECO:0000256" key="1">
    <source>
        <dbReference type="SAM" id="MobiDB-lite"/>
    </source>
</evidence>
<dbReference type="GO" id="GO:0035556">
    <property type="term" value="P:intracellular signal transduction"/>
    <property type="evidence" value="ECO:0007669"/>
    <property type="project" value="InterPro"/>
</dbReference>
<evidence type="ECO:0000313" key="4">
    <source>
        <dbReference type="Proteomes" id="UP000886653"/>
    </source>
</evidence>
<feature type="compositionally biased region" description="Polar residues" evidence="1">
    <location>
        <begin position="275"/>
        <end position="295"/>
    </location>
</feature>
<dbReference type="PROSITE" id="PS50010">
    <property type="entry name" value="DH_2"/>
    <property type="match status" value="1"/>
</dbReference>
<dbReference type="GO" id="GO:0005737">
    <property type="term" value="C:cytoplasm"/>
    <property type="evidence" value="ECO:0007669"/>
    <property type="project" value="TreeGrafter"/>
</dbReference>
<organism evidence="3 4">
    <name type="scientific">Cronartium quercuum f. sp. fusiforme G11</name>
    <dbReference type="NCBI Taxonomy" id="708437"/>
    <lineage>
        <taxon>Eukaryota</taxon>
        <taxon>Fungi</taxon>
        <taxon>Dikarya</taxon>
        <taxon>Basidiomycota</taxon>
        <taxon>Pucciniomycotina</taxon>
        <taxon>Pucciniomycetes</taxon>
        <taxon>Pucciniales</taxon>
        <taxon>Coleosporiaceae</taxon>
        <taxon>Cronartium</taxon>
    </lineage>
</organism>